<dbReference type="AlphaFoldDB" id="A0A183TRH2"/>
<evidence type="ECO:0000313" key="1">
    <source>
        <dbReference type="WBParaSite" id="SSLN_0001979401-mRNA-1"/>
    </source>
</evidence>
<proteinExistence type="predicted"/>
<name>A0A183TRH2_SCHSO</name>
<sequence>LTPCDSPVTVTTTTVTVTTTTSSLNIVHVAMSTQELNKGS</sequence>
<reference evidence="1" key="1">
    <citation type="submission" date="2016-06" db="UniProtKB">
        <authorList>
            <consortium name="WormBaseParasite"/>
        </authorList>
    </citation>
    <scope>IDENTIFICATION</scope>
</reference>
<dbReference type="WBParaSite" id="SSLN_0001979401-mRNA-1">
    <property type="protein sequence ID" value="SSLN_0001979401-mRNA-1"/>
    <property type="gene ID" value="SSLN_0001979401"/>
</dbReference>
<accession>A0A183TRH2</accession>
<organism evidence="1">
    <name type="scientific">Schistocephalus solidus</name>
    <name type="common">Tapeworm</name>
    <dbReference type="NCBI Taxonomy" id="70667"/>
    <lineage>
        <taxon>Eukaryota</taxon>
        <taxon>Metazoa</taxon>
        <taxon>Spiralia</taxon>
        <taxon>Lophotrochozoa</taxon>
        <taxon>Platyhelminthes</taxon>
        <taxon>Cestoda</taxon>
        <taxon>Eucestoda</taxon>
        <taxon>Diphyllobothriidea</taxon>
        <taxon>Diphyllobothriidae</taxon>
        <taxon>Schistocephalus</taxon>
    </lineage>
</organism>
<protein>
    <submittedName>
        <fullName evidence="1">Widespread mucin</fullName>
    </submittedName>
</protein>